<evidence type="ECO:0000256" key="3">
    <source>
        <dbReference type="ARBA" id="ARBA00005842"/>
    </source>
</evidence>
<organism evidence="14 15">
    <name type="scientific">Hydrogenophilus thermoluteolus</name>
    <name type="common">Pseudomonas hydrogenothermophila</name>
    <dbReference type="NCBI Taxonomy" id="297"/>
    <lineage>
        <taxon>Bacteria</taxon>
        <taxon>Pseudomonadati</taxon>
        <taxon>Pseudomonadota</taxon>
        <taxon>Hydrogenophilia</taxon>
        <taxon>Hydrogenophilales</taxon>
        <taxon>Hydrogenophilaceae</taxon>
        <taxon>Hydrogenophilus</taxon>
    </lineage>
</organism>
<dbReference type="EC" id="2.5.1.75" evidence="10"/>
<keyword evidence="5 10" id="KW-0819">tRNA processing</keyword>
<evidence type="ECO:0000256" key="9">
    <source>
        <dbReference type="ARBA" id="ARBA00049563"/>
    </source>
</evidence>
<dbReference type="EMBL" id="AP018558">
    <property type="protein sequence ID" value="BBD77870.1"/>
    <property type="molecule type" value="Genomic_DNA"/>
</dbReference>
<evidence type="ECO:0000256" key="11">
    <source>
        <dbReference type="RuleBase" id="RU003783"/>
    </source>
</evidence>
<evidence type="ECO:0000256" key="8">
    <source>
        <dbReference type="ARBA" id="ARBA00022842"/>
    </source>
</evidence>
<dbReference type="PANTHER" id="PTHR11088">
    <property type="entry name" value="TRNA DIMETHYLALLYLTRANSFERASE"/>
    <property type="match status" value="1"/>
</dbReference>
<dbReference type="InterPro" id="IPR027417">
    <property type="entry name" value="P-loop_NTPase"/>
</dbReference>
<comment type="catalytic activity">
    <reaction evidence="9 10 11">
        <text>adenosine(37) in tRNA + dimethylallyl diphosphate = N(6)-dimethylallyladenosine(37) in tRNA + diphosphate</text>
        <dbReference type="Rhea" id="RHEA:26482"/>
        <dbReference type="Rhea" id="RHEA-COMP:10162"/>
        <dbReference type="Rhea" id="RHEA-COMP:10375"/>
        <dbReference type="ChEBI" id="CHEBI:33019"/>
        <dbReference type="ChEBI" id="CHEBI:57623"/>
        <dbReference type="ChEBI" id="CHEBI:74411"/>
        <dbReference type="ChEBI" id="CHEBI:74415"/>
        <dbReference type="EC" id="2.5.1.75"/>
    </reaction>
</comment>
<dbReference type="NCBIfam" id="TIGR00174">
    <property type="entry name" value="miaA"/>
    <property type="match status" value="1"/>
</dbReference>
<evidence type="ECO:0000256" key="2">
    <source>
        <dbReference type="ARBA" id="ARBA00003213"/>
    </source>
</evidence>
<dbReference type="InterPro" id="IPR018022">
    <property type="entry name" value="IPT"/>
</dbReference>
<keyword evidence="4 10" id="KW-0808">Transferase</keyword>
<evidence type="ECO:0000256" key="7">
    <source>
        <dbReference type="ARBA" id="ARBA00022840"/>
    </source>
</evidence>
<accession>A0A2Z6DZU9</accession>
<evidence type="ECO:0000313" key="15">
    <source>
        <dbReference type="Proteomes" id="UP000262004"/>
    </source>
</evidence>
<sequence length="324" mass="35148">MTTTASPLPLPAILGPTACGKTALALALAERFPVEVISVDSALVYRGMTIGTAKPDASERARCPHHLIDLVEPETTYTAGRFVADAERVAAEIAARGRIPLLVGGTMLYAKALHEGLAALPAADATLRAEIDARAAREGWPKLHAWLAEHDPETAARLSPNDRQRIQRALEVVLTTGKPMAAVLAEHQAQAPRDRLTLLALIPGSRTWLHDRIAARFHQMLAAGFVAEVAALRQRPALTAEHPSMRAVGYRQVWAYLDGQLSETEMIAAGIAATRQLAKRQLTWLRQFTNRWPRVTVLDPCDPQLIAKASAWLCRTAIAATTKA</sequence>
<evidence type="ECO:0000256" key="10">
    <source>
        <dbReference type="HAMAP-Rule" id="MF_00185"/>
    </source>
</evidence>
<comment type="function">
    <text evidence="2 10 12">Catalyzes the transfer of a dimethylallyl group onto the adenine at position 37 in tRNAs that read codons beginning with uridine, leading to the formation of N6-(dimethylallyl)adenosine (i(6)A).</text>
</comment>
<feature type="binding site" evidence="10">
    <location>
        <begin position="17"/>
        <end position="22"/>
    </location>
    <ligand>
        <name>substrate</name>
    </ligand>
</feature>
<evidence type="ECO:0000256" key="1">
    <source>
        <dbReference type="ARBA" id="ARBA00001946"/>
    </source>
</evidence>
<dbReference type="InterPro" id="IPR039657">
    <property type="entry name" value="Dimethylallyltransferase"/>
</dbReference>
<dbReference type="PANTHER" id="PTHR11088:SF60">
    <property type="entry name" value="TRNA DIMETHYLALLYLTRANSFERASE"/>
    <property type="match status" value="1"/>
</dbReference>
<comment type="cofactor">
    <cofactor evidence="1 10">
        <name>Mg(2+)</name>
        <dbReference type="ChEBI" id="CHEBI:18420"/>
    </cofactor>
</comment>
<gene>
    <name evidence="10" type="primary">miaA</name>
    <name evidence="14" type="ORF">HPTL_1610</name>
</gene>
<comment type="similarity">
    <text evidence="3 10 13">Belongs to the IPP transferase family.</text>
</comment>
<feature type="site" description="Interaction with substrate tRNA" evidence="10">
    <location>
        <position position="128"/>
    </location>
</feature>
<feature type="region of interest" description="Interaction with substrate tRNA" evidence="10">
    <location>
        <begin position="40"/>
        <end position="43"/>
    </location>
</feature>
<evidence type="ECO:0000256" key="12">
    <source>
        <dbReference type="RuleBase" id="RU003784"/>
    </source>
</evidence>
<dbReference type="Gene3D" id="3.40.50.300">
    <property type="entry name" value="P-loop containing nucleotide triphosphate hydrolases"/>
    <property type="match status" value="1"/>
</dbReference>
<reference evidence="14 15" key="1">
    <citation type="submission" date="2018-04" db="EMBL/GenBank/DDBJ databases">
        <title>Complete genome sequence of Hydrogenophilus thermoluteolus TH-1.</title>
        <authorList>
            <person name="Arai H."/>
        </authorList>
    </citation>
    <scope>NUCLEOTIDE SEQUENCE [LARGE SCALE GENOMIC DNA]</scope>
    <source>
        <strain evidence="14 15">TH-1</strain>
    </source>
</reference>
<name>A0A2Z6DZU9_HYDTE</name>
<dbReference type="GO" id="GO:0005524">
    <property type="term" value="F:ATP binding"/>
    <property type="evidence" value="ECO:0007669"/>
    <property type="project" value="UniProtKB-UniRule"/>
</dbReference>
<feature type="binding site" evidence="10">
    <location>
        <begin position="15"/>
        <end position="22"/>
    </location>
    <ligand>
        <name>ATP</name>
        <dbReference type="ChEBI" id="CHEBI:30616"/>
    </ligand>
</feature>
<keyword evidence="7 10" id="KW-0067">ATP-binding</keyword>
<evidence type="ECO:0000256" key="5">
    <source>
        <dbReference type="ARBA" id="ARBA00022694"/>
    </source>
</evidence>
<protein>
    <recommendedName>
        <fullName evidence="10">tRNA dimethylallyltransferase</fullName>
        <ecNumber evidence="10">2.5.1.75</ecNumber>
    </recommendedName>
    <alternativeName>
        <fullName evidence="10">Dimethylallyl diphosphate:tRNA dimethylallyltransferase</fullName>
        <shortName evidence="10">DMAPP:tRNA dimethylallyltransferase</shortName>
        <shortName evidence="10">DMATase</shortName>
    </alternativeName>
    <alternativeName>
        <fullName evidence="10">Isopentenyl-diphosphate:tRNA isopentenyltransferase</fullName>
        <shortName evidence="10">IPP transferase</shortName>
        <shortName evidence="10">IPPT</shortName>
        <shortName evidence="10">IPTase</shortName>
    </alternativeName>
</protein>
<comment type="caution">
    <text evidence="10">Lacks conserved residue(s) required for the propagation of feature annotation.</text>
</comment>
<dbReference type="KEGG" id="htl:HPTL_1610"/>
<dbReference type="SUPFAM" id="SSF52540">
    <property type="entry name" value="P-loop containing nucleoside triphosphate hydrolases"/>
    <property type="match status" value="1"/>
</dbReference>
<comment type="subunit">
    <text evidence="10">Monomer.</text>
</comment>
<keyword evidence="15" id="KW-1185">Reference proteome</keyword>
<feature type="site" description="Interaction with substrate tRNA" evidence="10">
    <location>
        <position position="106"/>
    </location>
</feature>
<dbReference type="GO" id="GO:0052381">
    <property type="term" value="F:tRNA dimethylallyltransferase activity"/>
    <property type="evidence" value="ECO:0007669"/>
    <property type="project" value="UniProtKB-UniRule"/>
</dbReference>
<feature type="region of interest" description="Interaction with substrate tRNA" evidence="10">
    <location>
        <begin position="164"/>
        <end position="168"/>
    </location>
</feature>
<dbReference type="RefSeq" id="WP_197713644.1">
    <property type="nucleotide sequence ID" value="NZ_AP018558.1"/>
</dbReference>
<dbReference type="Gene3D" id="1.10.20.140">
    <property type="match status" value="1"/>
</dbReference>
<evidence type="ECO:0000256" key="13">
    <source>
        <dbReference type="RuleBase" id="RU003785"/>
    </source>
</evidence>
<dbReference type="AlphaFoldDB" id="A0A2Z6DZU9"/>
<dbReference type="GO" id="GO:0006400">
    <property type="term" value="P:tRNA modification"/>
    <property type="evidence" value="ECO:0007669"/>
    <property type="project" value="TreeGrafter"/>
</dbReference>
<dbReference type="Proteomes" id="UP000262004">
    <property type="component" value="Chromosome"/>
</dbReference>
<evidence type="ECO:0000256" key="4">
    <source>
        <dbReference type="ARBA" id="ARBA00022679"/>
    </source>
</evidence>
<dbReference type="FunFam" id="1.10.20.140:FF:000001">
    <property type="entry name" value="tRNA dimethylallyltransferase"/>
    <property type="match status" value="1"/>
</dbReference>
<keyword evidence="6 10" id="KW-0547">Nucleotide-binding</keyword>
<evidence type="ECO:0000313" key="14">
    <source>
        <dbReference type="EMBL" id="BBD77870.1"/>
    </source>
</evidence>
<dbReference type="HAMAP" id="MF_00185">
    <property type="entry name" value="IPP_trans"/>
    <property type="match status" value="1"/>
</dbReference>
<evidence type="ECO:0000256" key="6">
    <source>
        <dbReference type="ARBA" id="ARBA00022741"/>
    </source>
</evidence>
<dbReference type="Pfam" id="PF01715">
    <property type="entry name" value="IPPT"/>
    <property type="match status" value="1"/>
</dbReference>
<keyword evidence="8 10" id="KW-0460">Magnesium</keyword>
<proteinExistence type="inferred from homology"/>